<dbReference type="Proteomes" id="UP001596443">
    <property type="component" value="Unassembled WGS sequence"/>
</dbReference>
<proteinExistence type="predicted"/>
<dbReference type="AlphaFoldDB" id="A0ABD5TDQ5"/>
<dbReference type="SUPFAM" id="SSF57802">
    <property type="entry name" value="Rubredoxin-like"/>
    <property type="match status" value="1"/>
</dbReference>
<dbReference type="Gene3D" id="2.20.28.10">
    <property type="match status" value="1"/>
</dbReference>
<comment type="caution">
    <text evidence="2">The sequence shown here is derived from an EMBL/GenBank/DDBJ whole genome shotgun (WGS) entry which is preliminary data.</text>
</comment>
<evidence type="ECO:0000313" key="2">
    <source>
        <dbReference type="EMBL" id="MFC6785849.1"/>
    </source>
</evidence>
<dbReference type="InterPro" id="IPR055553">
    <property type="entry name" value="DUF7129"/>
</dbReference>
<reference evidence="2 3" key="1">
    <citation type="journal article" date="2019" name="Int. J. Syst. Evol. Microbiol.">
        <title>The Global Catalogue of Microorganisms (GCM) 10K type strain sequencing project: providing services to taxonomists for standard genome sequencing and annotation.</title>
        <authorList>
            <consortium name="The Broad Institute Genomics Platform"/>
            <consortium name="The Broad Institute Genome Sequencing Center for Infectious Disease"/>
            <person name="Wu L."/>
            <person name="Ma J."/>
        </authorList>
    </citation>
    <scope>NUCLEOTIDE SEQUENCE [LARGE SCALE GENOMIC DNA]</scope>
    <source>
        <strain evidence="2 3">SYNS20</strain>
    </source>
</reference>
<dbReference type="RefSeq" id="WP_284062670.1">
    <property type="nucleotide sequence ID" value="NZ_CP126158.1"/>
</dbReference>
<evidence type="ECO:0000313" key="3">
    <source>
        <dbReference type="Proteomes" id="UP001596443"/>
    </source>
</evidence>
<protein>
    <submittedName>
        <fullName evidence="2">Rubrerythrin-like domain-containing protein</fullName>
    </submittedName>
</protein>
<dbReference type="Pfam" id="PF23455">
    <property type="entry name" value="DUF7129"/>
    <property type="match status" value="1"/>
</dbReference>
<organism evidence="2 3">
    <name type="scientific">Halobaculum halobium</name>
    <dbReference type="NCBI Taxonomy" id="3032281"/>
    <lineage>
        <taxon>Archaea</taxon>
        <taxon>Methanobacteriati</taxon>
        <taxon>Methanobacteriota</taxon>
        <taxon>Stenosarchaea group</taxon>
        <taxon>Halobacteria</taxon>
        <taxon>Halobacteriales</taxon>
        <taxon>Haloferacaceae</taxon>
        <taxon>Halobaculum</taxon>
    </lineage>
</organism>
<sequence length="49" mass="5227">MPSKDIDPYDASEALFECVGCGTRLRGASHPGTCPECESAVRNIAVSRE</sequence>
<name>A0ABD5TDQ5_9EURY</name>
<keyword evidence="3" id="KW-1185">Reference proteome</keyword>
<gene>
    <name evidence="2" type="ORF">ACFQFD_07635</name>
</gene>
<evidence type="ECO:0000259" key="1">
    <source>
        <dbReference type="Pfam" id="PF23455"/>
    </source>
</evidence>
<accession>A0ABD5TDQ5</accession>
<dbReference type="NCBIfam" id="NF033497">
    <property type="entry name" value="rubre_like_arch"/>
    <property type="match status" value="1"/>
</dbReference>
<dbReference type="GeneID" id="81208908"/>
<feature type="domain" description="DUF7129" evidence="1">
    <location>
        <begin position="5"/>
        <end position="49"/>
    </location>
</feature>
<dbReference type="EMBL" id="JBHSWX010000012">
    <property type="protein sequence ID" value="MFC6785849.1"/>
    <property type="molecule type" value="Genomic_DNA"/>
</dbReference>